<comment type="caution">
    <text evidence="1">The sequence shown here is derived from an EMBL/GenBank/DDBJ whole genome shotgun (WGS) entry which is preliminary data.</text>
</comment>
<accession>A0A6G1CCN8</accession>
<evidence type="ECO:0000313" key="2">
    <source>
        <dbReference type="Proteomes" id="UP000479710"/>
    </source>
</evidence>
<dbReference type="GO" id="GO:0050734">
    <property type="term" value="F:hydroxycinnamoyltransferase activity"/>
    <property type="evidence" value="ECO:0007669"/>
    <property type="project" value="UniProtKB-ARBA"/>
</dbReference>
<proteinExistence type="predicted"/>
<dbReference type="AlphaFoldDB" id="A0A6G1CCN8"/>
<reference evidence="1 2" key="1">
    <citation type="submission" date="2019-11" db="EMBL/GenBank/DDBJ databases">
        <title>Whole genome sequence of Oryza granulata.</title>
        <authorList>
            <person name="Li W."/>
        </authorList>
    </citation>
    <scope>NUCLEOTIDE SEQUENCE [LARGE SCALE GENOMIC DNA]</scope>
    <source>
        <strain evidence="2">cv. Menghai</strain>
        <tissue evidence="1">Leaf</tissue>
    </source>
</reference>
<organism evidence="1 2">
    <name type="scientific">Oryza meyeriana var. granulata</name>
    <dbReference type="NCBI Taxonomy" id="110450"/>
    <lineage>
        <taxon>Eukaryota</taxon>
        <taxon>Viridiplantae</taxon>
        <taxon>Streptophyta</taxon>
        <taxon>Embryophyta</taxon>
        <taxon>Tracheophyta</taxon>
        <taxon>Spermatophyta</taxon>
        <taxon>Magnoliopsida</taxon>
        <taxon>Liliopsida</taxon>
        <taxon>Poales</taxon>
        <taxon>Poaceae</taxon>
        <taxon>BOP clade</taxon>
        <taxon>Oryzoideae</taxon>
        <taxon>Oryzeae</taxon>
        <taxon>Oryzinae</taxon>
        <taxon>Oryza</taxon>
        <taxon>Oryza meyeriana</taxon>
    </lineage>
</organism>
<name>A0A6G1CCN8_9ORYZ</name>
<evidence type="ECO:0000313" key="1">
    <source>
        <dbReference type="EMBL" id="KAF0897959.1"/>
    </source>
</evidence>
<dbReference type="Proteomes" id="UP000479710">
    <property type="component" value="Unassembled WGS sequence"/>
</dbReference>
<dbReference type="Gene3D" id="3.30.559.10">
    <property type="entry name" value="Chloramphenicol acetyltransferase-like domain"/>
    <property type="match status" value="1"/>
</dbReference>
<sequence length="147" mass="16176">MFCIYPKPPTGDFHDVVAAFEAGMPSLLNHFFDAEASVEEIQRKPLPEVASMAYDERFQEVVDWVEEHKAERYVETATVGLGSPTVTVSAFSSFPLDTDFGFGDADRHVSREAVQIAARSCGDGSWFASAFVWRRRSSPTSSACSGL</sequence>
<keyword evidence="2" id="KW-1185">Reference proteome</keyword>
<protein>
    <submittedName>
        <fullName evidence="1">Uncharacterized protein</fullName>
    </submittedName>
</protein>
<dbReference type="InterPro" id="IPR023213">
    <property type="entry name" value="CAT-like_dom_sf"/>
</dbReference>
<gene>
    <name evidence="1" type="ORF">E2562_001653</name>
</gene>
<dbReference type="OrthoDB" id="586091at2759"/>
<dbReference type="EMBL" id="SPHZ02000009">
    <property type="protein sequence ID" value="KAF0897959.1"/>
    <property type="molecule type" value="Genomic_DNA"/>
</dbReference>